<dbReference type="HAMAP" id="MF_00923">
    <property type="entry name" value="OM_assembly_BamB"/>
    <property type="match status" value="1"/>
</dbReference>
<comment type="subunit">
    <text evidence="4">Part of the Bam complex.</text>
</comment>
<evidence type="ECO:0000256" key="3">
    <source>
        <dbReference type="ARBA" id="ARBA00023237"/>
    </source>
</evidence>
<dbReference type="InterPro" id="IPR015943">
    <property type="entry name" value="WD40/YVTN_repeat-like_dom_sf"/>
</dbReference>
<evidence type="ECO:0000259" key="5">
    <source>
        <dbReference type="Pfam" id="PF13360"/>
    </source>
</evidence>
<dbReference type="InterPro" id="IPR018391">
    <property type="entry name" value="PQQ_b-propeller_rpt"/>
</dbReference>
<keyword evidence="1 4" id="KW-0732">Signal</keyword>
<dbReference type="GO" id="GO:0051205">
    <property type="term" value="P:protein insertion into membrane"/>
    <property type="evidence" value="ECO:0007669"/>
    <property type="project" value="UniProtKB-UniRule"/>
</dbReference>
<dbReference type="SMART" id="SM00564">
    <property type="entry name" value="PQQ"/>
    <property type="match status" value="7"/>
</dbReference>
<dbReference type="EMBL" id="CAADHB010000065">
    <property type="protein sequence ID" value="VFK79782.1"/>
    <property type="molecule type" value="Genomic_DNA"/>
</dbReference>
<evidence type="ECO:0000256" key="4">
    <source>
        <dbReference type="HAMAP-Rule" id="MF_00923"/>
    </source>
</evidence>
<dbReference type="AlphaFoldDB" id="A0A451BNC3"/>
<dbReference type="PANTHER" id="PTHR34512:SF30">
    <property type="entry name" value="OUTER MEMBRANE PROTEIN ASSEMBLY FACTOR BAMB"/>
    <property type="match status" value="1"/>
</dbReference>
<comment type="subcellular location">
    <subcellularLocation>
        <location evidence="4">Cell outer membrane</location>
    </subcellularLocation>
</comment>
<dbReference type="GO" id="GO:0043165">
    <property type="term" value="P:Gram-negative-bacterium-type cell outer membrane assembly"/>
    <property type="evidence" value="ECO:0007669"/>
    <property type="project" value="UniProtKB-UniRule"/>
</dbReference>
<dbReference type="NCBIfam" id="TIGR03300">
    <property type="entry name" value="assembly_YfgL"/>
    <property type="match status" value="1"/>
</dbReference>
<feature type="domain" description="Pyrrolo-quinoline quinone repeat" evidence="5">
    <location>
        <begin position="110"/>
        <end position="340"/>
    </location>
</feature>
<protein>
    <recommendedName>
        <fullName evidence="4">Outer membrane protein assembly factor BamB</fullName>
    </recommendedName>
</protein>
<dbReference type="InterPro" id="IPR002372">
    <property type="entry name" value="PQQ_rpt_dom"/>
</dbReference>
<dbReference type="InterPro" id="IPR017687">
    <property type="entry name" value="BamB"/>
</dbReference>
<gene>
    <name evidence="4" type="primary">bamB</name>
    <name evidence="6" type="ORF">BECKSD772D_GA0070982_106513</name>
</gene>
<comment type="similarity">
    <text evidence="4">Belongs to the BamB family.</text>
</comment>
<dbReference type="SUPFAM" id="SSF50998">
    <property type="entry name" value="Quinoprotein alcohol dehydrogenase-like"/>
    <property type="match status" value="1"/>
</dbReference>
<dbReference type="Pfam" id="PF13360">
    <property type="entry name" value="PQQ_2"/>
    <property type="match status" value="1"/>
</dbReference>
<organism evidence="6">
    <name type="scientific">Candidatus Kentrum sp. SD</name>
    <dbReference type="NCBI Taxonomy" id="2126332"/>
    <lineage>
        <taxon>Bacteria</taxon>
        <taxon>Pseudomonadati</taxon>
        <taxon>Pseudomonadota</taxon>
        <taxon>Gammaproteobacteria</taxon>
        <taxon>Candidatus Kentrum</taxon>
    </lineage>
</organism>
<comment type="function">
    <text evidence="4">Part of the outer membrane protein assembly complex, which is involved in assembly and insertion of beta-barrel proteins into the outer membrane.</text>
</comment>
<accession>A0A451BNC3</accession>
<evidence type="ECO:0000313" key="6">
    <source>
        <dbReference type="EMBL" id="VFK79782.1"/>
    </source>
</evidence>
<sequence>MHMEYSHFPRRPRYPRREVGIRKIGAKLAATSVIVLLLGLLVSLSGCETLKFWGKDSKKRALPPAPLVKFEPREQLQRLWRQKVGAASNDPYVKLIPVVRKERLFAATLEGGIHAYDARTGAPLWETDIELPIRGGPGLGDTTVLVGTNNGDVVALSQDNGKLLWKAKVSSEVLAVPRGSQGVVVARTIDGKLFGLDGNDGSRRWLYERSVPVLTLRGTSAPVFGGDFVISGFDGGQLAAVSIKDGFTIWETRVALPRGRFDIERMVDIDGEITVMGNAVYAVTFQGQIAAIDLASGKIFWKRDMSSYVGLGVHGENLYVTDEQSHLWALDRRSGESRWHRTEFERRKLTAPVGFSLANSRNYVAVGDFEGYLHILDGDNGDTVARVHVDGEGIVNPPIIVEDANTLYVYGRGGTLAAFRVGN</sequence>
<dbReference type="PANTHER" id="PTHR34512">
    <property type="entry name" value="CELL SURFACE PROTEIN"/>
    <property type="match status" value="1"/>
</dbReference>
<evidence type="ECO:0000256" key="1">
    <source>
        <dbReference type="ARBA" id="ARBA00022729"/>
    </source>
</evidence>
<dbReference type="Gene3D" id="2.130.10.10">
    <property type="entry name" value="YVTN repeat-like/Quinoprotein amine dehydrogenase"/>
    <property type="match status" value="1"/>
</dbReference>
<dbReference type="InterPro" id="IPR011047">
    <property type="entry name" value="Quinoprotein_ADH-like_sf"/>
</dbReference>
<proteinExistence type="inferred from homology"/>
<dbReference type="GO" id="GO:0009279">
    <property type="term" value="C:cell outer membrane"/>
    <property type="evidence" value="ECO:0007669"/>
    <property type="project" value="UniProtKB-SubCell"/>
</dbReference>
<name>A0A451BNC3_9GAMM</name>
<reference evidence="6" key="1">
    <citation type="submission" date="2019-02" db="EMBL/GenBank/DDBJ databases">
        <authorList>
            <person name="Gruber-Vodicka R. H."/>
            <person name="Seah K. B. B."/>
        </authorList>
    </citation>
    <scope>NUCLEOTIDE SEQUENCE</scope>
    <source>
        <strain evidence="6">BECK_S127</strain>
    </source>
</reference>
<evidence type="ECO:0000256" key="2">
    <source>
        <dbReference type="ARBA" id="ARBA00023136"/>
    </source>
</evidence>
<keyword evidence="2 4" id="KW-0472">Membrane</keyword>
<keyword evidence="3 4" id="KW-0998">Cell outer membrane</keyword>